<accession>A0A090IY32</accession>
<evidence type="ECO:0000313" key="2">
    <source>
        <dbReference type="Proteomes" id="UP000040576"/>
    </source>
</evidence>
<protein>
    <submittedName>
        <fullName evidence="1">Uncharacterized protein</fullName>
    </submittedName>
</protein>
<dbReference type="Proteomes" id="UP000040576">
    <property type="component" value="Unassembled WGS sequence"/>
</dbReference>
<dbReference type="AlphaFoldDB" id="A0A090IY32"/>
<name>A0A090IY32_9BACI</name>
<dbReference type="EMBL" id="CCRF01000021">
    <property type="protein sequence ID" value="CEE00430.1"/>
    <property type="molecule type" value="Genomic_DNA"/>
</dbReference>
<sequence>MSKIKVKFDDLEEFADKIGKVDRECDEALEALNWHFTSLLSNSRVCFRIRSMP</sequence>
<proteinExistence type="predicted"/>
<gene>
    <name evidence="1" type="ORF">BT1A1_0575</name>
</gene>
<organism evidence="1 2">
    <name type="scientific">Caldibacillus thermoamylovorans</name>
    <dbReference type="NCBI Taxonomy" id="35841"/>
    <lineage>
        <taxon>Bacteria</taxon>
        <taxon>Bacillati</taxon>
        <taxon>Bacillota</taxon>
        <taxon>Bacilli</taxon>
        <taxon>Bacillales</taxon>
        <taxon>Bacillaceae</taxon>
        <taxon>Caldibacillus</taxon>
    </lineage>
</organism>
<evidence type="ECO:0000313" key="1">
    <source>
        <dbReference type="EMBL" id="CEE00430.1"/>
    </source>
</evidence>
<reference evidence="1 2" key="1">
    <citation type="submission" date="2014-07" db="EMBL/GenBank/DDBJ databases">
        <authorList>
            <person name="Wibberg Daniel"/>
        </authorList>
    </citation>
    <scope>NUCLEOTIDE SEQUENCE [LARGE SCALE GENOMIC DNA]</scope>
</reference>
<keyword evidence="2" id="KW-1185">Reference proteome</keyword>